<feature type="domain" description="Superoxide dismutase copper/zinc binding" evidence="3">
    <location>
        <begin position="23"/>
        <end position="155"/>
    </location>
</feature>
<evidence type="ECO:0000259" key="3">
    <source>
        <dbReference type="Pfam" id="PF00080"/>
    </source>
</evidence>
<reference evidence="4" key="1">
    <citation type="submission" date="2020-04" db="EMBL/GenBank/DDBJ databases">
        <title>Nitratireductor sp. nov. isolated from mangrove soil.</title>
        <authorList>
            <person name="Ye Y."/>
        </authorList>
    </citation>
    <scope>NUCLEOTIDE SEQUENCE</scope>
    <source>
        <strain evidence="4">SY7</strain>
    </source>
</reference>
<proteinExistence type="inferred from homology"/>
<dbReference type="EMBL" id="CP042301">
    <property type="protein sequence ID" value="QDZ03219.1"/>
    <property type="molecule type" value="Genomic_DNA"/>
</dbReference>
<keyword evidence="2" id="KW-0862">Zinc</keyword>
<dbReference type="Proteomes" id="UP000321389">
    <property type="component" value="Chromosome"/>
</dbReference>
<keyword evidence="2" id="KW-0186">Copper</keyword>
<keyword evidence="2" id="KW-0479">Metal-binding</keyword>
<dbReference type="Gene3D" id="2.60.40.200">
    <property type="entry name" value="Superoxide dismutase, copper/zinc binding domain"/>
    <property type="match status" value="1"/>
</dbReference>
<dbReference type="AlphaFoldDB" id="A0A5B8L5V2"/>
<comment type="similarity">
    <text evidence="1 2">Belongs to the Cu-Zn superoxide dismutase family.</text>
</comment>
<name>A0A5B8L5V2_9HYPH</name>
<evidence type="ECO:0000256" key="1">
    <source>
        <dbReference type="ARBA" id="ARBA00010457"/>
    </source>
</evidence>
<dbReference type="InterPro" id="IPR036423">
    <property type="entry name" value="SOD-like_Cu/Zn_dom_sf"/>
</dbReference>
<dbReference type="PANTHER" id="PTHR10003">
    <property type="entry name" value="SUPEROXIDE DISMUTASE CU-ZN -RELATED"/>
    <property type="match status" value="1"/>
</dbReference>
<organism evidence="4 5">
    <name type="scientific">Nitratireductor mangrovi</name>
    <dbReference type="NCBI Taxonomy" id="2599600"/>
    <lineage>
        <taxon>Bacteria</taxon>
        <taxon>Pseudomonadati</taxon>
        <taxon>Pseudomonadota</taxon>
        <taxon>Alphaproteobacteria</taxon>
        <taxon>Hyphomicrobiales</taxon>
        <taxon>Phyllobacteriaceae</taxon>
        <taxon>Nitratireductor</taxon>
    </lineage>
</organism>
<comment type="function">
    <text evidence="2">Destroys radicals which are normally produced within the cells and which are toxic to biological systems.</text>
</comment>
<keyword evidence="5" id="KW-1185">Reference proteome</keyword>
<accession>A0A5B8L5V2</accession>
<dbReference type="EC" id="1.15.1.1" evidence="2"/>
<dbReference type="InterPro" id="IPR024134">
    <property type="entry name" value="SOD_Cu/Zn_/chaperone"/>
</dbReference>
<dbReference type="InterPro" id="IPR018152">
    <property type="entry name" value="SOD_Cu/Zn_BS"/>
</dbReference>
<evidence type="ECO:0000313" key="5">
    <source>
        <dbReference type="Proteomes" id="UP000321389"/>
    </source>
</evidence>
<gene>
    <name evidence="4" type="ORF">FQ775_05715</name>
</gene>
<dbReference type="KEGG" id="niy:FQ775_05715"/>
<dbReference type="SUPFAM" id="SSF49329">
    <property type="entry name" value="Cu,Zn superoxide dismutase-like"/>
    <property type="match status" value="1"/>
</dbReference>
<keyword evidence="2" id="KW-0560">Oxidoreductase</keyword>
<comment type="catalytic activity">
    <reaction evidence="2">
        <text>2 superoxide + 2 H(+) = H2O2 + O2</text>
        <dbReference type="Rhea" id="RHEA:20696"/>
        <dbReference type="ChEBI" id="CHEBI:15378"/>
        <dbReference type="ChEBI" id="CHEBI:15379"/>
        <dbReference type="ChEBI" id="CHEBI:16240"/>
        <dbReference type="ChEBI" id="CHEBI:18421"/>
        <dbReference type="EC" id="1.15.1.1"/>
    </reaction>
</comment>
<comment type="cofactor">
    <cofactor evidence="2">
        <name>Cu cation</name>
        <dbReference type="ChEBI" id="CHEBI:23378"/>
    </cofactor>
    <text evidence="2">Binds 1 copper ion per subunit.</text>
</comment>
<dbReference type="GO" id="GO:0004784">
    <property type="term" value="F:superoxide dismutase activity"/>
    <property type="evidence" value="ECO:0007669"/>
    <property type="project" value="UniProtKB-EC"/>
</dbReference>
<dbReference type="OrthoDB" id="5431326at2"/>
<evidence type="ECO:0000313" key="4">
    <source>
        <dbReference type="EMBL" id="QDZ03219.1"/>
    </source>
</evidence>
<dbReference type="GO" id="GO:0005507">
    <property type="term" value="F:copper ion binding"/>
    <property type="evidence" value="ECO:0007669"/>
    <property type="project" value="InterPro"/>
</dbReference>
<comment type="cofactor">
    <cofactor evidence="2">
        <name>Zn(2+)</name>
        <dbReference type="ChEBI" id="CHEBI:29105"/>
    </cofactor>
    <text evidence="2">Binds 1 zinc ion per subunit.</text>
</comment>
<protein>
    <recommendedName>
        <fullName evidence="2">Superoxide dismutase [Cu-Zn]</fullName>
        <ecNumber evidence="2">1.15.1.1</ecNumber>
    </recommendedName>
</protein>
<dbReference type="Pfam" id="PF00080">
    <property type="entry name" value="Sod_Cu"/>
    <property type="match status" value="1"/>
</dbReference>
<sequence>MSVAHAQGPTAAANMIDPAEAEAGTVSFETTRSGTLRIIVEMIGLPPGPHGLHLHETGQCTVGDGFKSAGGHIAGDRAHGINAEHGPHPGDLPNVYVAENGVLKVEFFTDRVSLEDGAHPLLDGDGTAVIVHSDPDDYASQPSGDAGDRIACGVVRR</sequence>
<dbReference type="InterPro" id="IPR001424">
    <property type="entry name" value="SOD_Cu_Zn_dom"/>
</dbReference>
<dbReference type="PROSITE" id="PS00332">
    <property type="entry name" value="SOD_CU_ZN_2"/>
    <property type="match status" value="1"/>
</dbReference>
<evidence type="ECO:0000256" key="2">
    <source>
        <dbReference type="RuleBase" id="RU000393"/>
    </source>
</evidence>